<evidence type="ECO:0000256" key="10">
    <source>
        <dbReference type="ARBA" id="ARBA00023303"/>
    </source>
</evidence>
<dbReference type="RefSeq" id="WP_257594413.1">
    <property type="nucleotide sequence ID" value="NZ_JANKHH010000001.1"/>
</dbReference>
<evidence type="ECO:0000259" key="13">
    <source>
        <dbReference type="Pfam" id="PF00520"/>
    </source>
</evidence>
<evidence type="ECO:0000256" key="7">
    <source>
        <dbReference type="ARBA" id="ARBA00022989"/>
    </source>
</evidence>
<keyword evidence="3" id="KW-0633">Potassium transport</keyword>
<keyword evidence="4 12" id="KW-0812">Transmembrane</keyword>
<evidence type="ECO:0000313" key="14">
    <source>
        <dbReference type="EMBL" id="MCR2832654.1"/>
    </source>
</evidence>
<name>A0ABT1XLW3_9SPHN</name>
<dbReference type="Pfam" id="PF00520">
    <property type="entry name" value="Ion_trans"/>
    <property type="match status" value="1"/>
</dbReference>
<evidence type="ECO:0000256" key="9">
    <source>
        <dbReference type="ARBA" id="ARBA00023136"/>
    </source>
</evidence>
<feature type="transmembrane region" description="Helical" evidence="12">
    <location>
        <begin position="216"/>
        <end position="240"/>
    </location>
</feature>
<dbReference type="Gene3D" id="1.10.287.70">
    <property type="match status" value="1"/>
</dbReference>
<protein>
    <submittedName>
        <fullName evidence="14">Ion transporter</fullName>
    </submittedName>
</protein>
<keyword evidence="11" id="KW-0175">Coiled coil</keyword>
<feature type="transmembrane region" description="Helical" evidence="12">
    <location>
        <begin position="95"/>
        <end position="113"/>
    </location>
</feature>
<dbReference type="EMBL" id="JANKHH010000001">
    <property type="protein sequence ID" value="MCR2832654.1"/>
    <property type="molecule type" value="Genomic_DNA"/>
</dbReference>
<keyword evidence="9 12" id="KW-0472">Membrane</keyword>
<dbReference type="InterPro" id="IPR005821">
    <property type="entry name" value="Ion_trans_dom"/>
</dbReference>
<feature type="transmembrane region" description="Helical" evidence="12">
    <location>
        <begin position="53"/>
        <end position="74"/>
    </location>
</feature>
<feature type="domain" description="Ion transport" evidence="13">
    <location>
        <begin position="29"/>
        <end position="246"/>
    </location>
</feature>
<evidence type="ECO:0000256" key="11">
    <source>
        <dbReference type="SAM" id="Coils"/>
    </source>
</evidence>
<dbReference type="InterPro" id="IPR028325">
    <property type="entry name" value="VG_K_chnl"/>
</dbReference>
<keyword evidence="7 12" id="KW-1133">Transmembrane helix</keyword>
<dbReference type="SUPFAM" id="SSF81324">
    <property type="entry name" value="Voltage-gated potassium channels"/>
    <property type="match status" value="1"/>
</dbReference>
<dbReference type="PRINTS" id="PR00169">
    <property type="entry name" value="KCHANNEL"/>
</dbReference>
<dbReference type="PANTHER" id="PTHR11537:SF254">
    <property type="entry name" value="POTASSIUM VOLTAGE-GATED CHANNEL PROTEIN SHAB"/>
    <property type="match status" value="1"/>
</dbReference>
<keyword evidence="2" id="KW-0813">Transport</keyword>
<keyword evidence="6" id="KW-0630">Potassium</keyword>
<evidence type="ECO:0000313" key="15">
    <source>
        <dbReference type="Proteomes" id="UP001206067"/>
    </source>
</evidence>
<dbReference type="PANTHER" id="PTHR11537">
    <property type="entry name" value="VOLTAGE-GATED POTASSIUM CHANNEL"/>
    <property type="match status" value="1"/>
</dbReference>
<evidence type="ECO:0000256" key="4">
    <source>
        <dbReference type="ARBA" id="ARBA00022692"/>
    </source>
</evidence>
<evidence type="ECO:0000256" key="2">
    <source>
        <dbReference type="ARBA" id="ARBA00022448"/>
    </source>
</evidence>
<feature type="transmembrane region" description="Helical" evidence="12">
    <location>
        <begin position="186"/>
        <end position="204"/>
    </location>
</feature>
<comment type="caution">
    <text evidence="14">The sequence shown here is derived from an EMBL/GenBank/DDBJ whole genome shotgun (WGS) entry which is preliminary data.</text>
</comment>
<keyword evidence="15" id="KW-1185">Reference proteome</keyword>
<feature type="transmembrane region" description="Helical" evidence="12">
    <location>
        <begin position="21"/>
        <end position="41"/>
    </location>
</feature>
<dbReference type="Proteomes" id="UP001206067">
    <property type="component" value="Unassembled WGS sequence"/>
</dbReference>
<evidence type="ECO:0000256" key="6">
    <source>
        <dbReference type="ARBA" id="ARBA00022958"/>
    </source>
</evidence>
<reference evidence="14 15" key="1">
    <citation type="submission" date="2022-08" db="EMBL/GenBank/DDBJ databases">
        <title>Polyphasic taxonomy analysis of Qipengyuania sp.RS5-5.</title>
        <authorList>
            <person name="Xamxidin M."/>
            <person name="Wu M."/>
        </authorList>
    </citation>
    <scope>NUCLEOTIDE SEQUENCE [LARGE SCALE GENOMIC DNA]</scope>
    <source>
        <strain evidence="14 15">RS5-5</strain>
    </source>
</reference>
<keyword evidence="10" id="KW-0407">Ion channel</keyword>
<sequence length="283" mass="31337">MRKYLHHQLFTGAEFDGRLTLLNKLLVAIILLAVFTAVLSTEAELHDKWHYELLVAEAVFGAIFLAEYLARIYAAAENPGPEGDWVKRWRFIRSPLGLIDLAVVIASLLPLFVSHSSVLRTIRLLRVIAVMKFGRFSRALGEVWGAVKDRGDDLLVTLVLAGMLLLFGATALYLTEGDIQPEQFGSIPRALWWAVITLTTVGYGDAFPITPLGKVFASFVALSGIALVAMPTGIIAAAFSEAMQRRRDQRIEEMRAHLERLDQVDEAVEAKIAALQRTSNPKP</sequence>
<evidence type="ECO:0000256" key="5">
    <source>
        <dbReference type="ARBA" id="ARBA00022826"/>
    </source>
</evidence>
<evidence type="ECO:0000256" key="3">
    <source>
        <dbReference type="ARBA" id="ARBA00022538"/>
    </source>
</evidence>
<proteinExistence type="predicted"/>
<organism evidence="14 15">
    <name type="scientific">Parerythrobacter lacustris</name>
    <dbReference type="NCBI Taxonomy" id="2969984"/>
    <lineage>
        <taxon>Bacteria</taxon>
        <taxon>Pseudomonadati</taxon>
        <taxon>Pseudomonadota</taxon>
        <taxon>Alphaproteobacteria</taxon>
        <taxon>Sphingomonadales</taxon>
        <taxon>Erythrobacteraceae</taxon>
        <taxon>Parerythrobacter</taxon>
    </lineage>
</organism>
<evidence type="ECO:0000256" key="1">
    <source>
        <dbReference type="ARBA" id="ARBA00004141"/>
    </source>
</evidence>
<keyword evidence="8" id="KW-0406">Ion transport</keyword>
<evidence type="ECO:0000256" key="12">
    <source>
        <dbReference type="SAM" id="Phobius"/>
    </source>
</evidence>
<accession>A0ABT1XLW3</accession>
<evidence type="ECO:0000256" key="8">
    <source>
        <dbReference type="ARBA" id="ARBA00023065"/>
    </source>
</evidence>
<feature type="coiled-coil region" evidence="11">
    <location>
        <begin position="251"/>
        <end position="278"/>
    </location>
</feature>
<feature type="transmembrane region" description="Helical" evidence="12">
    <location>
        <begin position="154"/>
        <end position="174"/>
    </location>
</feature>
<gene>
    <name evidence="14" type="ORF">NSO95_01730</name>
</gene>
<comment type="subcellular location">
    <subcellularLocation>
        <location evidence="1">Membrane</location>
        <topology evidence="1">Multi-pass membrane protein</topology>
    </subcellularLocation>
</comment>
<keyword evidence="5" id="KW-0631">Potassium channel</keyword>